<reference evidence="2 3" key="1">
    <citation type="submission" date="2024-01" db="EMBL/GenBank/DDBJ databases">
        <title>Mariniflexile litorale sp. nov., isolated from the shallow sediments of the Sea of Japan.</title>
        <authorList>
            <person name="Romanenko L."/>
            <person name="Bystritskaya E."/>
            <person name="Isaeva M."/>
        </authorList>
    </citation>
    <scope>NUCLEOTIDE SEQUENCE [LARGE SCALE GENOMIC DNA]</scope>
    <source>
        <strain evidence="2 3">KCTC 32427</strain>
    </source>
</reference>
<dbReference type="RefSeq" id="WP_346242603.1">
    <property type="nucleotide sequence ID" value="NZ_JAZHYP010000008.1"/>
</dbReference>
<dbReference type="SUPFAM" id="SSF46955">
    <property type="entry name" value="Putative DNA-binding domain"/>
    <property type="match status" value="1"/>
</dbReference>
<dbReference type="Pfam" id="PF12728">
    <property type="entry name" value="HTH_17"/>
    <property type="match status" value="1"/>
</dbReference>
<sequence>MKLVIEIEMMNIKEIRSLFSSMVKERLYKFRKIYFKKNRKNLNSDLYLSRNAAAEFLKISKTTLWRLDKNQNLPAQRLNGRVYYFMSDLSVFQTKKMKVSTKLFRDT</sequence>
<gene>
    <name evidence="2" type="ORF">VP395_13795</name>
</gene>
<proteinExistence type="predicted"/>
<dbReference type="InterPro" id="IPR041657">
    <property type="entry name" value="HTH_17"/>
</dbReference>
<feature type="domain" description="Helix-turn-helix" evidence="1">
    <location>
        <begin position="47"/>
        <end position="95"/>
    </location>
</feature>
<evidence type="ECO:0000259" key="1">
    <source>
        <dbReference type="Pfam" id="PF12728"/>
    </source>
</evidence>
<keyword evidence="3" id="KW-1185">Reference proteome</keyword>
<name>A0ABV0AE37_9FLAO</name>
<organism evidence="2 3">
    <name type="scientific">Mariniflexile soesokkakense</name>
    <dbReference type="NCBI Taxonomy" id="1343160"/>
    <lineage>
        <taxon>Bacteria</taxon>
        <taxon>Pseudomonadati</taxon>
        <taxon>Bacteroidota</taxon>
        <taxon>Flavobacteriia</taxon>
        <taxon>Flavobacteriales</taxon>
        <taxon>Flavobacteriaceae</taxon>
        <taxon>Mariniflexile</taxon>
    </lineage>
</organism>
<dbReference type="InterPro" id="IPR009061">
    <property type="entry name" value="DNA-bd_dom_put_sf"/>
</dbReference>
<comment type="caution">
    <text evidence="2">The sequence shown here is derived from an EMBL/GenBank/DDBJ whole genome shotgun (WGS) entry which is preliminary data.</text>
</comment>
<accession>A0ABV0AE37</accession>
<evidence type="ECO:0000313" key="2">
    <source>
        <dbReference type="EMBL" id="MEN3324806.1"/>
    </source>
</evidence>
<evidence type="ECO:0000313" key="3">
    <source>
        <dbReference type="Proteomes" id="UP001416393"/>
    </source>
</evidence>
<dbReference type="Proteomes" id="UP001416393">
    <property type="component" value="Unassembled WGS sequence"/>
</dbReference>
<dbReference type="EMBL" id="JAZHYP010000008">
    <property type="protein sequence ID" value="MEN3324806.1"/>
    <property type="molecule type" value="Genomic_DNA"/>
</dbReference>
<protein>
    <submittedName>
        <fullName evidence="2">Helix-turn-helix domain-containing protein</fullName>
    </submittedName>
</protein>